<dbReference type="CDD" id="cd00082">
    <property type="entry name" value="HisKA"/>
    <property type="match status" value="1"/>
</dbReference>
<comment type="catalytic activity">
    <reaction evidence="1">
        <text>ATP + protein L-histidine = ADP + protein N-phospho-L-histidine.</text>
        <dbReference type="EC" id="2.7.13.3"/>
    </reaction>
</comment>
<evidence type="ECO:0000313" key="8">
    <source>
        <dbReference type="EMBL" id="KPV47800.1"/>
    </source>
</evidence>
<dbReference type="EC" id="2.7.13.3" evidence="2"/>
<dbReference type="Pfam" id="PF00512">
    <property type="entry name" value="HisKA"/>
    <property type="match status" value="1"/>
</dbReference>
<evidence type="ECO:0000256" key="5">
    <source>
        <dbReference type="ARBA" id="ARBA00022777"/>
    </source>
</evidence>
<dbReference type="GO" id="GO:0000155">
    <property type="term" value="F:phosphorelay sensor kinase activity"/>
    <property type="evidence" value="ECO:0007669"/>
    <property type="project" value="InterPro"/>
</dbReference>
<dbReference type="PRINTS" id="PR00344">
    <property type="entry name" value="BCTRLSENSOR"/>
</dbReference>
<dbReference type="Gene3D" id="3.30.565.10">
    <property type="entry name" value="Histidine kinase-like ATPase, C-terminal domain"/>
    <property type="match status" value="1"/>
</dbReference>
<dbReference type="InterPro" id="IPR003661">
    <property type="entry name" value="HisK_dim/P_dom"/>
</dbReference>
<name>A0A0P9CPA8_9CHLR</name>
<feature type="domain" description="Histidine kinase" evidence="7">
    <location>
        <begin position="24"/>
        <end position="224"/>
    </location>
</feature>
<dbReference type="InterPro" id="IPR036097">
    <property type="entry name" value="HisK_dim/P_sf"/>
</dbReference>
<evidence type="ECO:0000259" key="7">
    <source>
        <dbReference type="PROSITE" id="PS50109"/>
    </source>
</evidence>
<dbReference type="SUPFAM" id="SSF55874">
    <property type="entry name" value="ATPase domain of HSP90 chaperone/DNA topoisomerase II/histidine kinase"/>
    <property type="match status" value="1"/>
</dbReference>
<dbReference type="PANTHER" id="PTHR42878:SF15">
    <property type="entry name" value="BACTERIOPHYTOCHROME"/>
    <property type="match status" value="1"/>
</dbReference>
<evidence type="ECO:0000256" key="4">
    <source>
        <dbReference type="ARBA" id="ARBA00022679"/>
    </source>
</evidence>
<keyword evidence="5" id="KW-0418">Kinase</keyword>
<dbReference type="InterPro" id="IPR036890">
    <property type="entry name" value="HATPase_C_sf"/>
</dbReference>
<comment type="caution">
    <text evidence="8">The sequence shown here is derived from an EMBL/GenBank/DDBJ whole genome shotgun (WGS) entry which is preliminary data.</text>
</comment>
<dbReference type="InterPro" id="IPR050351">
    <property type="entry name" value="BphY/WalK/GraS-like"/>
</dbReference>
<dbReference type="PROSITE" id="PS50109">
    <property type="entry name" value="HIS_KIN"/>
    <property type="match status" value="1"/>
</dbReference>
<dbReference type="Gene3D" id="1.10.287.130">
    <property type="match status" value="1"/>
</dbReference>
<reference evidence="8 9" key="1">
    <citation type="submission" date="2015-09" db="EMBL/GenBank/DDBJ databases">
        <title>Draft genome sequence of Kouleothrix aurantiaca JCM 19913.</title>
        <authorList>
            <person name="Hemp J."/>
        </authorList>
    </citation>
    <scope>NUCLEOTIDE SEQUENCE [LARGE SCALE GENOMIC DNA]</scope>
    <source>
        <strain evidence="8 9">COM-B</strain>
    </source>
</reference>
<keyword evidence="9" id="KW-1185">Reference proteome</keyword>
<dbReference type="SMART" id="SM00388">
    <property type="entry name" value="HisKA"/>
    <property type="match status" value="1"/>
</dbReference>
<dbReference type="InterPro" id="IPR005467">
    <property type="entry name" value="His_kinase_dom"/>
</dbReference>
<dbReference type="InterPro" id="IPR004358">
    <property type="entry name" value="Sig_transdc_His_kin-like_C"/>
</dbReference>
<keyword evidence="4" id="KW-0808">Transferase</keyword>
<dbReference type="SUPFAM" id="SSF47384">
    <property type="entry name" value="Homodimeric domain of signal transducing histidine kinase"/>
    <property type="match status" value="1"/>
</dbReference>
<dbReference type="GO" id="GO:0030295">
    <property type="term" value="F:protein kinase activator activity"/>
    <property type="evidence" value="ECO:0007669"/>
    <property type="project" value="TreeGrafter"/>
</dbReference>
<keyword evidence="6" id="KW-0902">Two-component regulatory system</keyword>
<protein>
    <recommendedName>
        <fullName evidence="2">histidine kinase</fullName>
        <ecNumber evidence="2">2.7.13.3</ecNumber>
    </recommendedName>
</protein>
<dbReference type="GO" id="GO:0000156">
    <property type="term" value="F:phosphorelay response regulator activity"/>
    <property type="evidence" value="ECO:0007669"/>
    <property type="project" value="TreeGrafter"/>
</dbReference>
<evidence type="ECO:0000256" key="3">
    <source>
        <dbReference type="ARBA" id="ARBA00022553"/>
    </source>
</evidence>
<dbReference type="PANTHER" id="PTHR42878">
    <property type="entry name" value="TWO-COMPONENT HISTIDINE KINASE"/>
    <property type="match status" value="1"/>
</dbReference>
<dbReference type="InterPro" id="IPR003594">
    <property type="entry name" value="HATPase_dom"/>
</dbReference>
<proteinExistence type="predicted"/>
<evidence type="ECO:0000256" key="1">
    <source>
        <dbReference type="ARBA" id="ARBA00000085"/>
    </source>
</evidence>
<feature type="non-terminal residue" evidence="8">
    <location>
        <position position="224"/>
    </location>
</feature>
<dbReference type="AlphaFoldDB" id="A0A0P9CPA8"/>
<evidence type="ECO:0000313" key="9">
    <source>
        <dbReference type="Proteomes" id="UP000050509"/>
    </source>
</evidence>
<dbReference type="EMBL" id="LJCR01003223">
    <property type="protein sequence ID" value="KPV47800.1"/>
    <property type="molecule type" value="Genomic_DNA"/>
</dbReference>
<gene>
    <name evidence="8" type="ORF">SE17_41490</name>
</gene>
<evidence type="ECO:0000256" key="2">
    <source>
        <dbReference type="ARBA" id="ARBA00012438"/>
    </source>
</evidence>
<dbReference type="Proteomes" id="UP000050509">
    <property type="component" value="Unassembled WGS sequence"/>
</dbReference>
<dbReference type="GO" id="GO:0007234">
    <property type="term" value="P:osmosensory signaling via phosphorelay pathway"/>
    <property type="evidence" value="ECO:0007669"/>
    <property type="project" value="TreeGrafter"/>
</dbReference>
<dbReference type="Pfam" id="PF02518">
    <property type="entry name" value="HATPase_c"/>
    <property type="match status" value="1"/>
</dbReference>
<feature type="non-terminal residue" evidence="8">
    <location>
        <position position="1"/>
    </location>
</feature>
<organism evidence="8 9">
    <name type="scientific">Kouleothrix aurantiaca</name>
    <dbReference type="NCBI Taxonomy" id="186479"/>
    <lineage>
        <taxon>Bacteria</taxon>
        <taxon>Bacillati</taxon>
        <taxon>Chloroflexota</taxon>
        <taxon>Chloroflexia</taxon>
        <taxon>Chloroflexales</taxon>
        <taxon>Roseiflexineae</taxon>
        <taxon>Roseiflexaceae</taxon>
        <taxon>Kouleothrix</taxon>
    </lineage>
</organism>
<evidence type="ECO:0000256" key="6">
    <source>
        <dbReference type="ARBA" id="ARBA00023012"/>
    </source>
</evidence>
<keyword evidence="3" id="KW-0597">Phosphoprotein</keyword>
<sequence length="224" mass="24450">GLLLQRHQAQSERSAREFQEFLYSASHDLQEPLRKVEGFGALLDKQYGEALAGDGSDYLQRMRAATQRMQRMLDALLVLSRVATQARPFTRVDLSSIARDACAELAGAISDCGARVTSADLPVIEADGEQLRKLFWHVLDNALKFRRVGETPVICVTARLLLAAPAEADGPAAGHATECCELAFADNGIGFEARYSERIFAPFQRLHGRGAYAGSGLGLAICRR</sequence>
<accession>A0A0P9CPA8</accession>